<evidence type="ECO:0000256" key="5">
    <source>
        <dbReference type="ARBA" id="ARBA00022692"/>
    </source>
</evidence>
<dbReference type="Pfam" id="PF13855">
    <property type="entry name" value="LRR_8"/>
    <property type="match status" value="2"/>
</dbReference>
<evidence type="ECO:0000256" key="2">
    <source>
        <dbReference type="ARBA" id="ARBA00009592"/>
    </source>
</evidence>
<dbReference type="FunFam" id="3.80.10.10:FF:001336">
    <property type="entry name" value="Tyrosine-sulfated glycopeptide receptor 1"/>
    <property type="match status" value="1"/>
</dbReference>
<organism evidence="14 15">
    <name type="scientific">Miscanthus lutarioriparius</name>
    <dbReference type="NCBI Taxonomy" id="422564"/>
    <lineage>
        <taxon>Eukaryota</taxon>
        <taxon>Viridiplantae</taxon>
        <taxon>Streptophyta</taxon>
        <taxon>Embryophyta</taxon>
        <taxon>Tracheophyta</taxon>
        <taxon>Spermatophyta</taxon>
        <taxon>Magnoliopsida</taxon>
        <taxon>Liliopsida</taxon>
        <taxon>Poales</taxon>
        <taxon>Poaceae</taxon>
        <taxon>PACMAD clade</taxon>
        <taxon>Panicoideae</taxon>
        <taxon>Andropogonodae</taxon>
        <taxon>Andropogoneae</taxon>
        <taxon>Saccharinae</taxon>
        <taxon>Miscanthus</taxon>
    </lineage>
</organism>
<keyword evidence="8 12" id="KW-1133">Transmembrane helix</keyword>
<dbReference type="Proteomes" id="UP000604825">
    <property type="component" value="Unassembled WGS sequence"/>
</dbReference>
<dbReference type="InterPro" id="IPR001611">
    <property type="entry name" value="Leu-rich_rpt"/>
</dbReference>
<dbReference type="SUPFAM" id="SSF52058">
    <property type="entry name" value="L domain-like"/>
    <property type="match status" value="2"/>
</dbReference>
<evidence type="ECO:0000256" key="7">
    <source>
        <dbReference type="ARBA" id="ARBA00022737"/>
    </source>
</evidence>
<dbReference type="Gene3D" id="3.80.10.10">
    <property type="entry name" value="Ribonuclease Inhibitor"/>
    <property type="match status" value="4"/>
</dbReference>
<dbReference type="InterPro" id="IPR003591">
    <property type="entry name" value="Leu-rich_rpt_typical-subtyp"/>
</dbReference>
<dbReference type="Pfam" id="PF00560">
    <property type="entry name" value="LRR_1"/>
    <property type="match status" value="5"/>
</dbReference>
<evidence type="ECO:0000256" key="8">
    <source>
        <dbReference type="ARBA" id="ARBA00022989"/>
    </source>
</evidence>
<keyword evidence="5 12" id="KW-0812">Transmembrane</keyword>
<evidence type="ECO:0000256" key="1">
    <source>
        <dbReference type="ARBA" id="ARBA00004251"/>
    </source>
</evidence>
<evidence type="ECO:0000313" key="15">
    <source>
        <dbReference type="Proteomes" id="UP000604825"/>
    </source>
</evidence>
<evidence type="ECO:0000256" key="10">
    <source>
        <dbReference type="ARBA" id="ARBA00023170"/>
    </source>
</evidence>
<comment type="subcellular location">
    <subcellularLocation>
        <location evidence="1">Cell membrane</location>
        <topology evidence="1">Single-pass type I membrane protein</topology>
    </subcellularLocation>
</comment>
<reference evidence="14" key="1">
    <citation type="submission" date="2020-10" db="EMBL/GenBank/DDBJ databases">
        <authorList>
            <person name="Han B."/>
            <person name="Lu T."/>
            <person name="Zhao Q."/>
            <person name="Huang X."/>
            <person name="Zhao Y."/>
        </authorList>
    </citation>
    <scope>NUCLEOTIDE SEQUENCE</scope>
</reference>
<sequence>MAHWLSSKLDWGGRGTHLSRGLLVAGEGGGWSGMPLSPVQRNARPDRLLLERARRGVLVLERRALVRPSTLDNLIPWMFHTSMEDTMQPLHSSWNKNNRTTRSWPIRSLGLALLPLLSLLSPTSCVCIEQDKISLLRFVQGLSQDSGLSTSWRNGTNCCTWKGITCDADGAVTEISLASMGLEGRISPSLGNITSLLSLNLSCNSLSGGLPAELLWSRSMVVLDVSFNNLNGDLHKLPSTAGQPMQVINISSNQFTGEIPSITLESMENLVALNVSNNSFTGEIPSTICVKKPFFSVLDLSFNQFNGSIPVDLGDCSVLKVLKAGHNKLDGTLPNELYNATFLEHLSFPNNRLQGALSAEHLVKLENLVILDLAENGLTGDIPDSIGQLKRLEELHLEYNSMSGELPSTLSRCSNLRTIILRFNSFHGDLNNVNFTLPNLKILDFMQNKFAGTVPESLYFCSNLIALRLSSNNFRGQFSPRIGNLKSLRFLSLTNNSFTNITNTLQVLKSSLNLTTLLIGTNFKGEAMPEDETIDGYQNLQILSLADCSLSGKIPHWLSKLQNLKELFLYSNQLTGSIPAWISSLNLLFVIDVSNNSLVGEIPKALMKLPMLESENIVDGSNQVFPLPVYMAASLEYHKANYCPKLLNLGNNEFTGEIPLEIGHLKGLTELNLSFNNLQGEVPQSFSNLTNLQVLDLSNNHLTGEIPGALENLHFLSYFNISNNDMDGPIPTGGQFCTFPNSSFAGNPRMCGPMFIQQCSASVEAGPAPIRSTGLCGEDIVFAVAFAVFLGVGVLYDQMVLSRYFG</sequence>
<dbReference type="InterPro" id="IPR013210">
    <property type="entry name" value="LRR_N_plant-typ"/>
</dbReference>
<dbReference type="PROSITE" id="PS51450">
    <property type="entry name" value="LRR"/>
    <property type="match status" value="1"/>
</dbReference>
<keyword evidence="6" id="KW-0732">Signal</keyword>
<dbReference type="SMART" id="SM00365">
    <property type="entry name" value="LRR_SD22"/>
    <property type="match status" value="3"/>
</dbReference>
<evidence type="ECO:0000256" key="12">
    <source>
        <dbReference type="SAM" id="Phobius"/>
    </source>
</evidence>
<feature type="domain" description="Leucine-rich repeat-containing N-terminal plant-type" evidence="13">
    <location>
        <begin position="129"/>
        <end position="167"/>
    </location>
</feature>
<keyword evidence="4" id="KW-0433">Leucine-rich repeat</keyword>
<dbReference type="FunFam" id="3.80.10.10:FF:000403">
    <property type="entry name" value="Receptor-like protein 2"/>
    <property type="match status" value="1"/>
</dbReference>
<keyword evidence="10" id="KW-0675">Receptor</keyword>
<dbReference type="AlphaFoldDB" id="A0A811PZ94"/>
<dbReference type="PRINTS" id="PR00019">
    <property type="entry name" value="LEURICHRPT"/>
</dbReference>
<evidence type="ECO:0000256" key="9">
    <source>
        <dbReference type="ARBA" id="ARBA00023136"/>
    </source>
</evidence>
<keyword evidence="9 12" id="KW-0472">Membrane</keyword>
<accession>A0A811PZ94</accession>
<comment type="caution">
    <text evidence="14">The sequence shown here is derived from an EMBL/GenBank/DDBJ whole genome shotgun (WGS) entry which is preliminary data.</text>
</comment>
<protein>
    <recommendedName>
        <fullName evidence="13">Leucine-rich repeat-containing N-terminal plant-type domain-containing protein</fullName>
    </recommendedName>
</protein>
<dbReference type="InterPro" id="IPR032675">
    <property type="entry name" value="LRR_dom_sf"/>
</dbReference>
<keyword evidence="7" id="KW-0677">Repeat</keyword>
<comment type="similarity">
    <text evidence="2">Belongs to the RLP family.</text>
</comment>
<dbReference type="FunFam" id="3.80.10.10:FF:000213">
    <property type="entry name" value="Tyrosine-sulfated glycopeptide receptor 1"/>
    <property type="match status" value="1"/>
</dbReference>
<keyword evidence="11" id="KW-0325">Glycoprotein</keyword>
<evidence type="ECO:0000256" key="11">
    <source>
        <dbReference type="ARBA" id="ARBA00023180"/>
    </source>
</evidence>
<feature type="transmembrane region" description="Helical" evidence="12">
    <location>
        <begin position="780"/>
        <end position="796"/>
    </location>
</feature>
<keyword evidence="3" id="KW-1003">Cell membrane</keyword>
<evidence type="ECO:0000256" key="6">
    <source>
        <dbReference type="ARBA" id="ARBA00022729"/>
    </source>
</evidence>
<evidence type="ECO:0000313" key="14">
    <source>
        <dbReference type="EMBL" id="CAD6248058.1"/>
    </source>
</evidence>
<dbReference type="Pfam" id="PF08263">
    <property type="entry name" value="LRRNT_2"/>
    <property type="match status" value="1"/>
</dbReference>
<dbReference type="OrthoDB" id="1740823at2759"/>
<evidence type="ECO:0000256" key="3">
    <source>
        <dbReference type="ARBA" id="ARBA00022475"/>
    </source>
</evidence>
<dbReference type="FunFam" id="3.80.10.10:FF:000383">
    <property type="entry name" value="Leucine-rich repeat receptor protein kinase EMS1"/>
    <property type="match status" value="1"/>
</dbReference>
<gene>
    <name evidence="14" type="ORF">NCGR_LOCUS32220</name>
</gene>
<evidence type="ECO:0000259" key="13">
    <source>
        <dbReference type="Pfam" id="PF08263"/>
    </source>
</evidence>
<dbReference type="GO" id="GO:0005886">
    <property type="term" value="C:plasma membrane"/>
    <property type="evidence" value="ECO:0007669"/>
    <property type="project" value="UniProtKB-SubCell"/>
</dbReference>
<dbReference type="PANTHER" id="PTHR48052">
    <property type="entry name" value="UNNAMED PRODUCT"/>
    <property type="match status" value="1"/>
</dbReference>
<name>A0A811PZ94_9POAL</name>
<proteinExistence type="inferred from homology"/>
<dbReference type="PANTHER" id="PTHR48052:SF90">
    <property type="entry name" value="LEUCINE-RICH REPEAT-CONTAINING N-TERMINAL PLANT-TYPE DOMAIN-CONTAINING PROTEIN"/>
    <property type="match status" value="1"/>
</dbReference>
<dbReference type="EMBL" id="CAJGYO010000007">
    <property type="protein sequence ID" value="CAD6248058.1"/>
    <property type="molecule type" value="Genomic_DNA"/>
</dbReference>
<keyword evidence="15" id="KW-1185">Reference proteome</keyword>
<evidence type="ECO:0000256" key="4">
    <source>
        <dbReference type="ARBA" id="ARBA00022614"/>
    </source>
</evidence>
<dbReference type="SMART" id="SM00369">
    <property type="entry name" value="LRR_TYP"/>
    <property type="match status" value="8"/>
</dbReference>